<accession>A0A2S7KTG2</accession>
<feature type="transmembrane region" description="Helical" evidence="6">
    <location>
        <begin position="142"/>
        <end position="170"/>
    </location>
</feature>
<dbReference type="RefSeq" id="WP_104813876.1">
    <property type="nucleotide sequence ID" value="NZ_MQUB01000001.1"/>
</dbReference>
<dbReference type="GO" id="GO:0022857">
    <property type="term" value="F:transmembrane transporter activity"/>
    <property type="evidence" value="ECO:0007669"/>
    <property type="project" value="InterPro"/>
</dbReference>
<keyword evidence="5 6" id="KW-0472">Membrane</keyword>
<dbReference type="EMBL" id="MQUB01000001">
    <property type="protein sequence ID" value="PQB05929.1"/>
    <property type="molecule type" value="Genomic_DNA"/>
</dbReference>
<evidence type="ECO:0000256" key="3">
    <source>
        <dbReference type="ARBA" id="ARBA00022692"/>
    </source>
</evidence>
<reference evidence="7 8" key="1">
    <citation type="submission" date="2016-11" db="EMBL/GenBank/DDBJ databases">
        <title>Trade-off between light-utilization and light-protection in marine flavobacteria.</title>
        <authorList>
            <person name="Kumagai Y."/>
        </authorList>
    </citation>
    <scope>NUCLEOTIDE SEQUENCE [LARGE SCALE GENOMIC DNA]</scope>
    <source>
        <strain evidence="7 8">NBRC 107741</strain>
    </source>
</reference>
<dbReference type="AlphaFoldDB" id="A0A2S7KTG2"/>
<evidence type="ECO:0000313" key="8">
    <source>
        <dbReference type="Proteomes" id="UP000239800"/>
    </source>
</evidence>
<dbReference type="Gene3D" id="1.20.1250.20">
    <property type="entry name" value="MFS general substrate transporter like domains"/>
    <property type="match status" value="1"/>
</dbReference>
<comment type="caution">
    <text evidence="7">The sequence shown here is derived from an EMBL/GenBank/DDBJ whole genome shotgun (WGS) entry which is preliminary data.</text>
</comment>
<dbReference type="Proteomes" id="UP000239800">
    <property type="component" value="Unassembled WGS sequence"/>
</dbReference>
<name>A0A2S7KTG2_9FLAO</name>
<feature type="transmembrane region" description="Helical" evidence="6">
    <location>
        <begin position="372"/>
        <end position="393"/>
    </location>
</feature>
<evidence type="ECO:0000256" key="5">
    <source>
        <dbReference type="ARBA" id="ARBA00023136"/>
    </source>
</evidence>
<dbReference type="GO" id="GO:0016020">
    <property type="term" value="C:membrane"/>
    <property type="evidence" value="ECO:0007669"/>
    <property type="project" value="UniProtKB-SubCell"/>
</dbReference>
<protein>
    <submittedName>
        <fullName evidence="7">MFS transporter</fullName>
    </submittedName>
</protein>
<feature type="transmembrane region" description="Helical" evidence="6">
    <location>
        <begin position="12"/>
        <end position="29"/>
    </location>
</feature>
<dbReference type="PANTHER" id="PTHR19432:SF35">
    <property type="entry name" value="SOLUTE CARRIER FAMILY 45 MEMBER 3 ISOFORM X1"/>
    <property type="match status" value="1"/>
</dbReference>
<keyword evidence="8" id="KW-1185">Reference proteome</keyword>
<keyword evidence="3 6" id="KW-0812">Transmembrane</keyword>
<feature type="transmembrane region" description="Helical" evidence="6">
    <location>
        <begin position="405"/>
        <end position="428"/>
    </location>
</feature>
<sequence>MFKKPKLSFWQIWNMNFGFFGIQFSFGLQQSNMSAIYKYLGAEESELPLLWLAGPVTGLIVQPIIGAISDGTWSPKWGRRKPFFLIGALVASFALLLMPYSSSLWMAASLLWILDAGNNIAMEPYRAFISDKLNKKQLSLGFLMQSFFTGFGITLANFTPAILVSLGLFALTDKMDNGIPVFTYWAFGIGAFASISTVLYSVLTTKEYPPTEEELAKLQEEKSKGNVLSRTWHEISEAFKEMPLTMKQLIPVKFFSWFGMFAYWMFITSTLGITQYGIAADAINDEATLQSTEYAEAVVLTGQVNGTYNIICFLIAFALVPLARKLGAKGLHSLALAIGGIAILCIPILSHSNILFEIPNPFGDGSIAVTQLYLFSFGLGITWASMMSMPYQLLASSVPKAKTGVYMGIFNMFIVIPMIIQIFTTQFFLYDLLGSNPVNMIRLTGVFLVIAAVFTLFIKTNSTNSTIEESE</sequence>
<feature type="transmembrane region" description="Helical" evidence="6">
    <location>
        <begin position="81"/>
        <end position="98"/>
    </location>
</feature>
<keyword evidence="2" id="KW-0813">Transport</keyword>
<dbReference type="SUPFAM" id="SSF103473">
    <property type="entry name" value="MFS general substrate transporter"/>
    <property type="match status" value="1"/>
</dbReference>
<evidence type="ECO:0000256" key="6">
    <source>
        <dbReference type="SAM" id="Phobius"/>
    </source>
</evidence>
<evidence type="ECO:0000256" key="1">
    <source>
        <dbReference type="ARBA" id="ARBA00004141"/>
    </source>
</evidence>
<dbReference type="PANTHER" id="PTHR19432">
    <property type="entry name" value="SUGAR TRANSPORTER"/>
    <property type="match status" value="1"/>
</dbReference>
<dbReference type="InterPro" id="IPR036259">
    <property type="entry name" value="MFS_trans_sf"/>
</dbReference>
<feature type="transmembrane region" description="Helical" evidence="6">
    <location>
        <begin position="440"/>
        <end position="458"/>
    </location>
</feature>
<proteinExistence type="predicted"/>
<feature type="transmembrane region" description="Helical" evidence="6">
    <location>
        <begin position="254"/>
        <end position="278"/>
    </location>
</feature>
<dbReference type="InterPro" id="IPR011701">
    <property type="entry name" value="MFS"/>
</dbReference>
<organism evidence="7 8">
    <name type="scientific">Aureitalea marina</name>
    <dbReference type="NCBI Taxonomy" id="930804"/>
    <lineage>
        <taxon>Bacteria</taxon>
        <taxon>Pseudomonadati</taxon>
        <taxon>Bacteroidota</taxon>
        <taxon>Flavobacteriia</taxon>
        <taxon>Flavobacteriales</taxon>
        <taxon>Flavobacteriaceae</taxon>
        <taxon>Aureitalea</taxon>
    </lineage>
</organism>
<evidence type="ECO:0000256" key="4">
    <source>
        <dbReference type="ARBA" id="ARBA00022989"/>
    </source>
</evidence>
<feature type="transmembrane region" description="Helical" evidence="6">
    <location>
        <begin position="298"/>
        <end position="322"/>
    </location>
</feature>
<gene>
    <name evidence="7" type="ORF">BST85_02670</name>
</gene>
<dbReference type="Pfam" id="PF07690">
    <property type="entry name" value="MFS_1"/>
    <property type="match status" value="1"/>
</dbReference>
<feature type="transmembrane region" description="Helical" evidence="6">
    <location>
        <begin position="182"/>
        <end position="203"/>
    </location>
</feature>
<feature type="transmembrane region" description="Helical" evidence="6">
    <location>
        <begin position="334"/>
        <end position="352"/>
    </location>
</feature>
<evidence type="ECO:0000313" key="7">
    <source>
        <dbReference type="EMBL" id="PQB05929.1"/>
    </source>
</evidence>
<evidence type="ECO:0000256" key="2">
    <source>
        <dbReference type="ARBA" id="ARBA00022448"/>
    </source>
</evidence>
<comment type="subcellular location">
    <subcellularLocation>
        <location evidence="1">Membrane</location>
        <topology evidence="1">Multi-pass membrane protein</topology>
    </subcellularLocation>
</comment>
<feature type="transmembrane region" description="Helical" evidence="6">
    <location>
        <begin position="49"/>
        <end position="69"/>
    </location>
</feature>
<dbReference type="OrthoDB" id="7584869at2"/>
<keyword evidence="4 6" id="KW-1133">Transmembrane helix</keyword>